<feature type="region of interest" description="Disordered" evidence="1">
    <location>
        <begin position="1"/>
        <end position="65"/>
    </location>
</feature>
<name>A0A8H6HC33_9AGAR</name>
<organism evidence="2 3">
    <name type="scientific">Ephemerocybe angulata</name>
    <dbReference type="NCBI Taxonomy" id="980116"/>
    <lineage>
        <taxon>Eukaryota</taxon>
        <taxon>Fungi</taxon>
        <taxon>Dikarya</taxon>
        <taxon>Basidiomycota</taxon>
        <taxon>Agaricomycotina</taxon>
        <taxon>Agaricomycetes</taxon>
        <taxon>Agaricomycetidae</taxon>
        <taxon>Agaricales</taxon>
        <taxon>Agaricineae</taxon>
        <taxon>Psathyrellaceae</taxon>
        <taxon>Ephemerocybe</taxon>
    </lineage>
</organism>
<dbReference type="AlphaFoldDB" id="A0A8H6HC33"/>
<dbReference type="Proteomes" id="UP000521943">
    <property type="component" value="Unassembled WGS sequence"/>
</dbReference>
<reference evidence="2 3" key="1">
    <citation type="submission" date="2020-07" db="EMBL/GenBank/DDBJ databases">
        <title>Comparative genomics of pyrophilous fungi reveals a link between fire events and developmental genes.</title>
        <authorList>
            <consortium name="DOE Joint Genome Institute"/>
            <person name="Steindorff A.S."/>
            <person name="Carver A."/>
            <person name="Calhoun S."/>
            <person name="Stillman K."/>
            <person name="Liu H."/>
            <person name="Lipzen A."/>
            <person name="Pangilinan J."/>
            <person name="Labutti K."/>
            <person name="Bruns T.D."/>
            <person name="Grigoriev I.V."/>
        </authorList>
    </citation>
    <scope>NUCLEOTIDE SEQUENCE [LARGE SCALE GENOMIC DNA]</scope>
    <source>
        <strain evidence="2 3">CBS 144469</strain>
    </source>
</reference>
<feature type="compositionally biased region" description="Acidic residues" evidence="1">
    <location>
        <begin position="32"/>
        <end position="45"/>
    </location>
</feature>
<proteinExistence type="predicted"/>
<keyword evidence="3" id="KW-1185">Reference proteome</keyword>
<feature type="compositionally biased region" description="Basic and acidic residues" evidence="1">
    <location>
        <begin position="46"/>
        <end position="60"/>
    </location>
</feature>
<accession>A0A8H6HC33</accession>
<sequence length="106" mass="12060">MELPVDYDYPSRSGTPRAMTPTREPSDKELSTDEEWDMDLSDLDSWEERSTSSDRSHTSESDTDTVVAVEVSRWACLGAPGKRKKPLDEDCSLVDMSRNKKRLTVF</sequence>
<comment type="caution">
    <text evidence="2">The sequence shown here is derived from an EMBL/GenBank/DDBJ whole genome shotgun (WGS) entry which is preliminary data.</text>
</comment>
<protein>
    <submittedName>
        <fullName evidence="2">Uncharacterized protein</fullName>
    </submittedName>
</protein>
<dbReference type="EMBL" id="JACGCI010000124">
    <property type="protein sequence ID" value="KAF6744294.1"/>
    <property type="molecule type" value="Genomic_DNA"/>
</dbReference>
<evidence type="ECO:0000313" key="3">
    <source>
        <dbReference type="Proteomes" id="UP000521943"/>
    </source>
</evidence>
<evidence type="ECO:0000313" key="2">
    <source>
        <dbReference type="EMBL" id="KAF6744294.1"/>
    </source>
</evidence>
<evidence type="ECO:0000256" key="1">
    <source>
        <dbReference type="SAM" id="MobiDB-lite"/>
    </source>
</evidence>
<gene>
    <name evidence="2" type="ORF">DFP72DRAFT_1078839</name>
</gene>